<organism evidence="4 5">
    <name type="scientific">Dimargaris cristalligena</name>
    <dbReference type="NCBI Taxonomy" id="215637"/>
    <lineage>
        <taxon>Eukaryota</taxon>
        <taxon>Fungi</taxon>
        <taxon>Fungi incertae sedis</taxon>
        <taxon>Zoopagomycota</taxon>
        <taxon>Kickxellomycotina</taxon>
        <taxon>Dimargaritomycetes</taxon>
        <taxon>Dimargaritales</taxon>
        <taxon>Dimargaritaceae</taxon>
        <taxon>Dimargaris</taxon>
    </lineage>
</organism>
<gene>
    <name evidence="4" type="ORF">BJ085DRAFT_36666</name>
</gene>
<evidence type="ECO:0000256" key="1">
    <source>
        <dbReference type="ARBA" id="ARBA00023002"/>
    </source>
</evidence>
<keyword evidence="1" id="KW-0560">Oxidoreductase</keyword>
<dbReference type="Gene3D" id="2.30.110.10">
    <property type="entry name" value="Electron Transport, Fmn-binding Protein, Chain A"/>
    <property type="match status" value="1"/>
</dbReference>
<evidence type="ECO:0000313" key="4">
    <source>
        <dbReference type="EMBL" id="RKP37406.1"/>
    </source>
</evidence>
<feature type="domain" description="Flavin reductase like" evidence="3">
    <location>
        <begin position="22"/>
        <end position="199"/>
    </location>
</feature>
<feature type="region of interest" description="Disordered" evidence="2">
    <location>
        <begin position="202"/>
        <end position="231"/>
    </location>
</feature>
<reference evidence="5" key="1">
    <citation type="journal article" date="2018" name="Nat. Microbiol.">
        <title>Leveraging single-cell genomics to expand the fungal tree of life.</title>
        <authorList>
            <person name="Ahrendt S.R."/>
            <person name="Quandt C.A."/>
            <person name="Ciobanu D."/>
            <person name="Clum A."/>
            <person name="Salamov A."/>
            <person name="Andreopoulos B."/>
            <person name="Cheng J.F."/>
            <person name="Woyke T."/>
            <person name="Pelin A."/>
            <person name="Henrissat B."/>
            <person name="Reynolds N.K."/>
            <person name="Benny G.L."/>
            <person name="Smith M.E."/>
            <person name="James T.Y."/>
            <person name="Grigoriev I.V."/>
        </authorList>
    </citation>
    <scope>NUCLEOTIDE SEQUENCE [LARGE SCALE GENOMIC DNA]</scope>
    <source>
        <strain evidence="5">RSA 468</strain>
    </source>
</reference>
<evidence type="ECO:0000256" key="2">
    <source>
        <dbReference type="SAM" id="MobiDB-lite"/>
    </source>
</evidence>
<evidence type="ECO:0000259" key="3">
    <source>
        <dbReference type="SMART" id="SM00903"/>
    </source>
</evidence>
<dbReference type="OrthoDB" id="2015405at2759"/>
<dbReference type="PANTHER" id="PTHR30466:SF1">
    <property type="entry name" value="FMN REDUCTASE (NADH) RUTF"/>
    <property type="match status" value="1"/>
</dbReference>
<dbReference type="AlphaFoldDB" id="A0A4P9ZUX3"/>
<evidence type="ECO:0000313" key="5">
    <source>
        <dbReference type="Proteomes" id="UP000268162"/>
    </source>
</evidence>
<sequence>MQVGTAVECNNLIFAEGVRKVLRTIATPVVVLTTYDPEHERSVGMTVGSFSSVSLRPPIVSFNIRNPSRFGEALHRSRRVVINILAGDQTALSAMFADPHQQYRPDHSPFRDIPHTLLTEMKEQYTFTATTTTTSTTTTSTSTTTFANATIAQLHPIPVLKGTVGGLEGSVREIVPMGDHEVWFFNVQQCWDHSASLNRPSAETEAAASYRNDGPTDSPVTEHTLHTPSNATYPPSALLYCNRRYHALDSHSELGRPLSGKS</sequence>
<dbReference type="InterPro" id="IPR050268">
    <property type="entry name" value="NADH-dep_flavin_reductase"/>
</dbReference>
<dbReference type="GO" id="GO:0042602">
    <property type="term" value="F:riboflavin reductase (NADPH) activity"/>
    <property type="evidence" value="ECO:0007669"/>
    <property type="project" value="TreeGrafter"/>
</dbReference>
<dbReference type="PANTHER" id="PTHR30466">
    <property type="entry name" value="FLAVIN REDUCTASE"/>
    <property type="match status" value="1"/>
</dbReference>
<dbReference type="STRING" id="215637.A0A4P9ZUX3"/>
<name>A0A4P9ZUX3_9FUNG</name>
<dbReference type="InterPro" id="IPR002563">
    <property type="entry name" value="Flavin_Rdtase-like_dom"/>
</dbReference>
<keyword evidence="5" id="KW-1185">Reference proteome</keyword>
<proteinExistence type="predicted"/>
<dbReference type="SMART" id="SM00903">
    <property type="entry name" value="Flavin_Reduct"/>
    <property type="match status" value="1"/>
</dbReference>
<dbReference type="InterPro" id="IPR012349">
    <property type="entry name" value="Split_barrel_FMN-bd"/>
</dbReference>
<dbReference type="GO" id="GO:0010181">
    <property type="term" value="F:FMN binding"/>
    <property type="evidence" value="ECO:0007669"/>
    <property type="project" value="InterPro"/>
</dbReference>
<dbReference type="Pfam" id="PF01613">
    <property type="entry name" value="Flavin_Reduct"/>
    <property type="match status" value="1"/>
</dbReference>
<dbReference type="Proteomes" id="UP000268162">
    <property type="component" value="Unassembled WGS sequence"/>
</dbReference>
<dbReference type="EMBL" id="ML002500">
    <property type="protein sequence ID" value="RKP37406.1"/>
    <property type="molecule type" value="Genomic_DNA"/>
</dbReference>
<dbReference type="SUPFAM" id="SSF50475">
    <property type="entry name" value="FMN-binding split barrel"/>
    <property type="match status" value="1"/>
</dbReference>
<protein>
    <submittedName>
        <fullName evidence="4">Flavin reductase like domain-containing protein</fullName>
    </submittedName>
</protein>
<accession>A0A4P9ZUX3</accession>
<feature type="compositionally biased region" description="Polar residues" evidence="2">
    <location>
        <begin position="218"/>
        <end position="231"/>
    </location>
</feature>